<name>A0A2P2R074_RHIMU</name>
<protein>
    <submittedName>
        <fullName evidence="1">Uncharacterized protein</fullName>
    </submittedName>
</protein>
<proteinExistence type="predicted"/>
<reference evidence="1" key="1">
    <citation type="submission" date="2018-02" db="EMBL/GenBank/DDBJ databases">
        <title>Rhizophora mucronata_Transcriptome.</title>
        <authorList>
            <person name="Meera S.P."/>
            <person name="Sreeshan A."/>
            <person name="Augustine A."/>
        </authorList>
    </citation>
    <scope>NUCLEOTIDE SEQUENCE</scope>
    <source>
        <tissue evidence="1">Leaf</tissue>
    </source>
</reference>
<dbReference type="EMBL" id="GGEC01092136">
    <property type="protein sequence ID" value="MBX72620.1"/>
    <property type="molecule type" value="Transcribed_RNA"/>
</dbReference>
<dbReference type="AlphaFoldDB" id="A0A2P2R074"/>
<sequence length="18" mass="2085">MLPGREVRQRTRIGDGPF</sequence>
<evidence type="ECO:0000313" key="1">
    <source>
        <dbReference type="EMBL" id="MBX72620.1"/>
    </source>
</evidence>
<organism evidence="1">
    <name type="scientific">Rhizophora mucronata</name>
    <name type="common">Asiatic mangrove</name>
    <dbReference type="NCBI Taxonomy" id="61149"/>
    <lineage>
        <taxon>Eukaryota</taxon>
        <taxon>Viridiplantae</taxon>
        <taxon>Streptophyta</taxon>
        <taxon>Embryophyta</taxon>
        <taxon>Tracheophyta</taxon>
        <taxon>Spermatophyta</taxon>
        <taxon>Magnoliopsida</taxon>
        <taxon>eudicotyledons</taxon>
        <taxon>Gunneridae</taxon>
        <taxon>Pentapetalae</taxon>
        <taxon>rosids</taxon>
        <taxon>fabids</taxon>
        <taxon>Malpighiales</taxon>
        <taxon>Rhizophoraceae</taxon>
        <taxon>Rhizophora</taxon>
    </lineage>
</organism>
<accession>A0A2P2R074</accession>